<organism evidence="1 2">
    <name type="scientific">Galactobacter valiniphilus</name>
    <dbReference type="NCBI Taxonomy" id="2676122"/>
    <lineage>
        <taxon>Bacteria</taxon>
        <taxon>Bacillati</taxon>
        <taxon>Actinomycetota</taxon>
        <taxon>Actinomycetes</taxon>
        <taxon>Micrococcales</taxon>
        <taxon>Micrococcaceae</taxon>
        <taxon>Galactobacter</taxon>
    </lineage>
</organism>
<evidence type="ECO:0000313" key="2">
    <source>
        <dbReference type="Proteomes" id="UP000265419"/>
    </source>
</evidence>
<evidence type="ECO:0000313" key="1">
    <source>
        <dbReference type="EMBL" id="RII43760.1"/>
    </source>
</evidence>
<comment type="caution">
    <text evidence="1">The sequence shown here is derived from an EMBL/GenBank/DDBJ whole genome shotgun (WGS) entry which is preliminary data.</text>
</comment>
<protein>
    <submittedName>
        <fullName evidence="1">Uncharacterized protein</fullName>
    </submittedName>
</protein>
<dbReference type="AlphaFoldDB" id="A0A399JFK0"/>
<reference evidence="1 2" key="1">
    <citation type="submission" date="2018-07" db="EMBL/GenBank/DDBJ databases">
        <title>Arthrobacter sp. nov., isolated from raw cow's milk with high bacterial count.</title>
        <authorList>
            <person name="Hahne J."/>
            <person name="Isele D."/>
            <person name="Lipski A."/>
        </authorList>
    </citation>
    <scope>NUCLEOTIDE SEQUENCE [LARGE SCALE GENOMIC DNA]</scope>
    <source>
        <strain evidence="1 2">JZ R-35</strain>
    </source>
</reference>
<dbReference type="Proteomes" id="UP000265419">
    <property type="component" value="Unassembled WGS sequence"/>
</dbReference>
<accession>A0A399JFK0</accession>
<proteinExistence type="predicted"/>
<name>A0A399JFK0_9MICC</name>
<keyword evidence="2" id="KW-1185">Reference proteome</keyword>
<gene>
    <name evidence="1" type="ORF">DWB68_00565</name>
</gene>
<dbReference type="EMBL" id="QQXK01000001">
    <property type="protein sequence ID" value="RII43760.1"/>
    <property type="molecule type" value="Genomic_DNA"/>
</dbReference>
<sequence>MTSSVNRIAAVWSEPDRVVHLLVDGVALVDTIAPGREPWSNSAPKAAESPFSHKHVETFARQWLAGYRDASVRANDELEPGELELSVCSFCADLQCGSFAVWMRREGSVVLWERPHWAINMTRWRDELEPGDDPEECKEAHSPADDLDPVGWFPATLTFDAAEYDAAMEEVEGLMLAHPWPEHPIEPPSVWKRWFKRR</sequence>